<dbReference type="EMBL" id="VTUX01000010">
    <property type="protein sequence ID" value="KAA1188396.1"/>
    <property type="molecule type" value="Genomic_DNA"/>
</dbReference>
<reference evidence="1 2" key="1">
    <citation type="submission" date="2019-09" db="EMBL/GenBank/DDBJ databases">
        <authorList>
            <person name="Chen X.-Y."/>
        </authorList>
    </citation>
    <scope>NUCLEOTIDE SEQUENCE [LARGE SCALE GENOMIC DNA]</scope>
    <source>
        <strain evidence="1 2">NY5</strain>
    </source>
</reference>
<gene>
    <name evidence="1" type="ORF">F0M18_18025</name>
</gene>
<evidence type="ECO:0000313" key="1">
    <source>
        <dbReference type="EMBL" id="KAA1188396.1"/>
    </source>
</evidence>
<protein>
    <submittedName>
        <fullName evidence="1">Uncharacterized protein</fullName>
    </submittedName>
</protein>
<dbReference type="Proteomes" id="UP000323708">
    <property type="component" value="Unassembled WGS sequence"/>
</dbReference>
<organism evidence="1 2">
    <name type="scientific">Pseudohalioglobus sediminis</name>
    <dbReference type="NCBI Taxonomy" id="2606449"/>
    <lineage>
        <taxon>Bacteria</taxon>
        <taxon>Pseudomonadati</taxon>
        <taxon>Pseudomonadota</taxon>
        <taxon>Gammaproteobacteria</taxon>
        <taxon>Cellvibrionales</taxon>
        <taxon>Halieaceae</taxon>
        <taxon>Pseudohalioglobus</taxon>
    </lineage>
</organism>
<accession>A0A5B0WNP1</accession>
<sequence>MEELELIPAGFGLCWLAYYVRGILRIHRSLTPRARGTTLTETWLRFWLSPAILKDSFRCALISLGAFLGIEIARGENVEGGIDEDSEIDHF</sequence>
<dbReference type="AlphaFoldDB" id="A0A5B0WNP1"/>
<name>A0A5B0WNP1_9GAMM</name>
<dbReference type="RefSeq" id="WP_149612861.1">
    <property type="nucleotide sequence ID" value="NZ_VTUX01000010.1"/>
</dbReference>
<keyword evidence="2" id="KW-1185">Reference proteome</keyword>
<comment type="caution">
    <text evidence="1">The sequence shown here is derived from an EMBL/GenBank/DDBJ whole genome shotgun (WGS) entry which is preliminary data.</text>
</comment>
<evidence type="ECO:0000313" key="2">
    <source>
        <dbReference type="Proteomes" id="UP000323708"/>
    </source>
</evidence>
<proteinExistence type="predicted"/>